<evidence type="ECO:0000256" key="1">
    <source>
        <dbReference type="SAM" id="MobiDB-lite"/>
    </source>
</evidence>
<proteinExistence type="predicted"/>
<dbReference type="Proteomes" id="UP000076154">
    <property type="component" value="Unassembled WGS sequence"/>
</dbReference>
<evidence type="ECO:0008006" key="5">
    <source>
        <dbReference type="Google" id="ProtNLM"/>
    </source>
</evidence>
<feature type="signal peptide" evidence="2">
    <location>
        <begin position="1"/>
        <end position="17"/>
    </location>
</feature>
<accession>A0A369KA52</accession>
<feature type="region of interest" description="Disordered" evidence="1">
    <location>
        <begin position="42"/>
        <end position="83"/>
    </location>
</feature>
<feature type="chain" id="PRO_5016795413" description="Secreted protein" evidence="2">
    <location>
        <begin position="18"/>
        <end position="145"/>
    </location>
</feature>
<feature type="compositionally biased region" description="Basic and acidic residues" evidence="1">
    <location>
        <begin position="67"/>
        <end position="76"/>
    </location>
</feature>
<sequence>MPFYHLIIVAFLIAACADHDVALVDHCNEICLEIIQGVKKPHRKTGSLQGPAEKGPRKILADLNGTDSEKGADKSAVEFQSTASNNQWTRRGITHRSKCSNRYKLRALDMVTRERSIIHASSTQYDVQFSGAIFSGSVLPASFGG</sequence>
<reference evidence="3" key="1">
    <citation type="submission" date="2018-04" db="EMBL/GenBank/DDBJ databases">
        <title>Whole genome sequencing of Hypsizygus marmoreus.</title>
        <authorList>
            <person name="Choi I.-G."/>
            <person name="Min B."/>
            <person name="Kim J.-G."/>
            <person name="Kim S."/>
            <person name="Oh Y.-L."/>
            <person name="Kong W.-S."/>
            <person name="Park H."/>
            <person name="Jeong J."/>
            <person name="Song E.-S."/>
        </authorList>
    </citation>
    <scope>NUCLEOTIDE SEQUENCE [LARGE SCALE GENOMIC DNA]</scope>
    <source>
        <strain evidence="3">51987-8</strain>
    </source>
</reference>
<dbReference type="InParanoid" id="A0A369KA52"/>
<evidence type="ECO:0000313" key="4">
    <source>
        <dbReference type="Proteomes" id="UP000076154"/>
    </source>
</evidence>
<keyword evidence="4" id="KW-1185">Reference proteome</keyword>
<comment type="caution">
    <text evidence="3">The sequence shown here is derived from an EMBL/GenBank/DDBJ whole genome shotgun (WGS) entry which is preliminary data.</text>
</comment>
<protein>
    <recommendedName>
        <fullName evidence="5">Secreted protein</fullName>
    </recommendedName>
</protein>
<dbReference type="EMBL" id="LUEZ02000009">
    <property type="protein sequence ID" value="RDB29727.1"/>
    <property type="molecule type" value="Genomic_DNA"/>
</dbReference>
<evidence type="ECO:0000313" key="3">
    <source>
        <dbReference type="EMBL" id="RDB29727.1"/>
    </source>
</evidence>
<evidence type="ECO:0000256" key="2">
    <source>
        <dbReference type="SAM" id="SignalP"/>
    </source>
</evidence>
<organism evidence="3 4">
    <name type="scientific">Hypsizygus marmoreus</name>
    <name type="common">White beech mushroom</name>
    <name type="synonym">Agaricus marmoreus</name>
    <dbReference type="NCBI Taxonomy" id="39966"/>
    <lineage>
        <taxon>Eukaryota</taxon>
        <taxon>Fungi</taxon>
        <taxon>Dikarya</taxon>
        <taxon>Basidiomycota</taxon>
        <taxon>Agaricomycotina</taxon>
        <taxon>Agaricomycetes</taxon>
        <taxon>Agaricomycetidae</taxon>
        <taxon>Agaricales</taxon>
        <taxon>Tricholomatineae</taxon>
        <taxon>Lyophyllaceae</taxon>
        <taxon>Hypsizygus</taxon>
    </lineage>
</organism>
<keyword evidence="2" id="KW-0732">Signal</keyword>
<dbReference type="AlphaFoldDB" id="A0A369KA52"/>
<gene>
    <name evidence="3" type="ORF">Hypma_014163</name>
</gene>
<name>A0A369KA52_HYPMA</name>